<accession>R0IEC2</accession>
<evidence type="ECO:0000313" key="9">
    <source>
        <dbReference type="Proteomes" id="UP000016935"/>
    </source>
</evidence>
<evidence type="ECO:0000313" key="8">
    <source>
        <dbReference type="EMBL" id="EOA83491.1"/>
    </source>
</evidence>
<dbReference type="GO" id="GO:0016787">
    <property type="term" value="F:hydrolase activity"/>
    <property type="evidence" value="ECO:0007669"/>
    <property type="project" value="UniProtKB-KW"/>
</dbReference>
<name>R0IEC2_EXST2</name>
<dbReference type="Proteomes" id="UP000016935">
    <property type="component" value="Unassembled WGS sequence"/>
</dbReference>
<gene>
    <name evidence="8" type="ORF">SETTUDRAFT_164848</name>
</gene>
<dbReference type="PRINTS" id="PR00111">
    <property type="entry name" value="ABHYDROLASE"/>
</dbReference>
<evidence type="ECO:0000259" key="7">
    <source>
        <dbReference type="Pfam" id="PF00561"/>
    </source>
</evidence>
<proteinExistence type="inferred from homology"/>
<dbReference type="OrthoDB" id="284184at2759"/>
<dbReference type="HOGENOM" id="CLU_020336_7_0_1"/>
<comment type="subcellular location">
    <subcellularLocation>
        <location evidence="1">Peroxisome</location>
    </subcellularLocation>
</comment>
<dbReference type="STRING" id="671987.R0IEC2"/>
<dbReference type="PANTHER" id="PTHR43329">
    <property type="entry name" value="EPOXIDE HYDROLASE"/>
    <property type="match status" value="1"/>
</dbReference>
<dbReference type="GO" id="GO:0005777">
    <property type="term" value="C:peroxisome"/>
    <property type="evidence" value="ECO:0007669"/>
    <property type="project" value="UniProtKB-SubCell"/>
</dbReference>
<evidence type="ECO:0000256" key="6">
    <source>
        <dbReference type="ARBA" id="ARBA00038334"/>
    </source>
</evidence>
<comment type="similarity">
    <text evidence="2">Belongs to the AB hydrolase superfamily. AKT2 hydrolase family.</text>
</comment>
<dbReference type="PRINTS" id="PR00412">
    <property type="entry name" value="EPOXHYDRLASE"/>
</dbReference>
<keyword evidence="9" id="KW-1185">Reference proteome</keyword>
<evidence type="ECO:0000256" key="2">
    <source>
        <dbReference type="ARBA" id="ARBA00005668"/>
    </source>
</evidence>
<feature type="domain" description="AB hydrolase-1" evidence="7">
    <location>
        <begin position="1"/>
        <end position="273"/>
    </location>
</feature>
<dbReference type="InterPro" id="IPR000073">
    <property type="entry name" value="AB_hydrolase_1"/>
</dbReference>
<dbReference type="RefSeq" id="XP_008029195.1">
    <property type="nucleotide sequence ID" value="XM_008031004.1"/>
</dbReference>
<evidence type="ECO:0000256" key="4">
    <source>
        <dbReference type="ARBA" id="ARBA00023026"/>
    </source>
</evidence>
<evidence type="ECO:0000256" key="5">
    <source>
        <dbReference type="ARBA" id="ARBA00023140"/>
    </source>
</evidence>
<evidence type="ECO:0000256" key="1">
    <source>
        <dbReference type="ARBA" id="ARBA00004275"/>
    </source>
</evidence>
<keyword evidence="3" id="KW-0378">Hydrolase</keyword>
<dbReference type="InterPro" id="IPR029058">
    <property type="entry name" value="AB_hydrolase_fold"/>
</dbReference>
<dbReference type="EMBL" id="KB908833">
    <property type="protein sequence ID" value="EOA83491.1"/>
    <property type="molecule type" value="Genomic_DNA"/>
</dbReference>
<comment type="similarity">
    <text evidence="6">Belongs to the AB hydrolase superfamily. Epoxide hydrolase family.</text>
</comment>
<dbReference type="eggNOG" id="KOG4178">
    <property type="taxonomic scope" value="Eukaryota"/>
</dbReference>
<keyword evidence="4" id="KW-0843">Virulence</keyword>
<dbReference type="AlphaFoldDB" id="R0IEC2"/>
<dbReference type="InterPro" id="IPR000639">
    <property type="entry name" value="Epox_hydrolase-like"/>
</dbReference>
<evidence type="ECO:0000256" key="3">
    <source>
        <dbReference type="ARBA" id="ARBA00022801"/>
    </source>
</evidence>
<dbReference type="GeneID" id="19399264"/>
<dbReference type="Gene3D" id="3.40.50.1820">
    <property type="entry name" value="alpha/beta hydrolase"/>
    <property type="match status" value="1"/>
</dbReference>
<sequence length="290" mass="32555">MWQKIARPLQSTKHPIIIPDMLGYGGTDKPSDPAAYSFGLMTKDMTEILDAESVPKCISIGHDWGSTAATRLAQYHPERVAGIVNINVPYSPLVRESFDLDAFNAFTKQVFGYGLWTYWYFFTAPDAPAVLKSDLDRLFTILHSSGTAMKSFFCEDGVMRDALEHKTNPDIPIRAYGEDPALRKAFIDRMTRDGFEGPLCWYRAMVTNVQYQSDSTLPAGRELINVPALYFGGSQDPVCRPEMMKQAVDAGLLPHLEHAGMMDAGHWTVYEKPGECVQKIEAWLKKNYAK</sequence>
<protein>
    <recommendedName>
        <fullName evidence="7">AB hydrolase-1 domain-containing protein</fullName>
    </recommendedName>
</protein>
<organism evidence="8 9">
    <name type="scientific">Exserohilum turcicum (strain 28A)</name>
    <name type="common">Northern leaf blight fungus</name>
    <name type="synonym">Setosphaeria turcica</name>
    <dbReference type="NCBI Taxonomy" id="671987"/>
    <lineage>
        <taxon>Eukaryota</taxon>
        <taxon>Fungi</taxon>
        <taxon>Dikarya</taxon>
        <taxon>Ascomycota</taxon>
        <taxon>Pezizomycotina</taxon>
        <taxon>Dothideomycetes</taxon>
        <taxon>Pleosporomycetidae</taxon>
        <taxon>Pleosporales</taxon>
        <taxon>Pleosporineae</taxon>
        <taxon>Pleosporaceae</taxon>
        <taxon>Exserohilum</taxon>
    </lineage>
</organism>
<reference evidence="8 9" key="2">
    <citation type="journal article" date="2013" name="PLoS Genet.">
        <title>Comparative genome structure, secondary metabolite, and effector coding capacity across Cochliobolus pathogens.</title>
        <authorList>
            <person name="Condon B.J."/>
            <person name="Leng Y."/>
            <person name="Wu D."/>
            <person name="Bushley K.E."/>
            <person name="Ohm R.A."/>
            <person name="Otillar R."/>
            <person name="Martin J."/>
            <person name="Schackwitz W."/>
            <person name="Grimwood J."/>
            <person name="MohdZainudin N."/>
            <person name="Xue C."/>
            <person name="Wang R."/>
            <person name="Manning V.A."/>
            <person name="Dhillon B."/>
            <person name="Tu Z.J."/>
            <person name="Steffenson B.J."/>
            <person name="Salamov A."/>
            <person name="Sun H."/>
            <person name="Lowry S."/>
            <person name="LaButti K."/>
            <person name="Han J."/>
            <person name="Copeland A."/>
            <person name="Lindquist E."/>
            <person name="Barry K."/>
            <person name="Schmutz J."/>
            <person name="Baker S.E."/>
            <person name="Ciuffetti L.M."/>
            <person name="Grigoriev I.V."/>
            <person name="Zhong S."/>
            <person name="Turgeon B.G."/>
        </authorList>
    </citation>
    <scope>NUCLEOTIDE SEQUENCE [LARGE SCALE GENOMIC DNA]</scope>
    <source>
        <strain evidence="9">28A</strain>
    </source>
</reference>
<reference evidence="8 9" key="1">
    <citation type="journal article" date="2012" name="PLoS Pathog.">
        <title>Diverse lifestyles and strategies of plant pathogenesis encoded in the genomes of eighteen Dothideomycetes fungi.</title>
        <authorList>
            <person name="Ohm R.A."/>
            <person name="Feau N."/>
            <person name="Henrissat B."/>
            <person name="Schoch C.L."/>
            <person name="Horwitz B.A."/>
            <person name="Barry K.W."/>
            <person name="Condon B.J."/>
            <person name="Copeland A.C."/>
            <person name="Dhillon B."/>
            <person name="Glaser F."/>
            <person name="Hesse C.N."/>
            <person name="Kosti I."/>
            <person name="LaButti K."/>
            <person name="Lindquist E.A."/>
            <person name="Lucas S."/>
            <person name="Salamov A.A."/>
            <person name="Bradshaw R.E."/>
            <person name="Ciuffetti L."/>
            <person name="Hamelin R.C."/>
            <person name="Kema G.H.J."/>
            <person name="Lawrence C."/>
            <person name="Scott J.A."/>
            <person name="Spatafora J.W."/>
            <person name="Turgeon B.G."/>
            <person name="de Wit P.J.G.M."/>
            <person name="Zhong S."/>
            <person name="Goodwin S.B."/>
            <person name="Grigoriev I.V."/>
        </authorList>
    </citation>
    <scope>NUCLEOTIDE SEQUENCE [LARGE SCALE GENOMIC DNA]</scope>
    <source>
        <strain evidence="9">28A</strain>
    </source>
</reference>
<dbReference type="Pfam" id="PF00561">
    <property type="entry name" value="Abhydrolase_1"/>
    <property type="match status" value="1"/>
</dbReference>
<keyword evidence="5" id="KW-0576">Peroxisome</keyword>
<dbReference type="SUPFAM" id="SSF53474">
    <property type="entry name" value="alpha/beta-Hydrolases"/>
    <property type="match status" value="1"/>
</dbReference>